<gene>
    <name evidence="21" type="ORF">DI628_01660</name>
</gene>
<evidence type="ECO:0000259" key="19">
    <source>
        <dbReference type="Pfam" id="PF13614"/>
    </source>
</evidence>
<dbReference type="AlphaFoldDB" id="A0A6N4RDI3"/>
<name>A0A6N4RDI3_BLAVI</name>
<dbReference type="NCBIfam" id="TIGR01007">
    <property type="entry name" value="eps_fam"/>
    <property type="match status" value="1"/>
</dbReference>
<keyword evidence="10 21" id="KW-0418">Kinase</keyword>
<dbReference type="CDD" id="cd05387">
    <property type="entry name" value="BY-kinase"/>
    <property type="match status" value="1"/>
</dbReference>
<organism evidence="21 22">
    <name type="scientific">Blastochloris viridis</name>
    <name type="common">Rhodopseudomonas viridis</name>
    <dbReference type="NCBI Taxonomy" id="1079"/>
    <lineage>
        <taxon>Bacteria</taxon>
        <taxon>Pseudomonadati</taxon>
        <taxon>Pseudomonadota</taxon>
        <taxon>Alphaproteobacteria</taxon>
        <taxon>Hyphomicrobiales</taxon>
        <taxon>Blastochloridaceae</taxon>
        <taxon>Blastochloris</taxon>
    </lineage>
</organism>
<protein>
    <recommendedName>
        <fullName evidence="4">non-specific protein-tyrosine kinase</fullName>
        <ecNumber evidence="4">2.7.10.2</ecNumber>
    </recommendedName>
</protein>
<evidence type="ECO:0000256" key="2">
    <source>
        <dbReference type="ARBA" id="ARBA00007316"/>
    </source>
</evidence>
<evidence type="ECO:0000256" key="3">
    <source>
        <dbReference type="ARBA" id="ARBA00008883"/>
    </source>
</evidence>
<keyword evidence="8 17" id="KW-0812">Transmembrane</keyword>
<evidence type="ECO:0000256" key="6">
    <source>
        <dbReference type="ARBA" id="ARBA00022519"/>
    </source>
</evidence>
<dbReference type="GO" id="GO:0004715">
    <property type="term" value="F:non-membrane spanning protein tyrosine kinase activity"/>
    <property type="evidence" value="ECO:0007669"/>
    <property type="project" value="UniProtKB-EC"/>
</dbReference>
<dbReference type="EMBL" id="VAFM01000001">
    <property type="protein sequence ID" value="TKW61359.1"/>
    <property type="molecule type" value="Genomic_DNA"/>
</dbReference>
<evidence type="ECO:0000256" key="13">
    <source>
        <dbReference type="ARBA" id="ARBA00023136"/>
    </source>
</evidence>
<evidence type="ECO:0000256" key="9">
    <source>
        <dbReference type="ARBA" id="ARBA00022741"/>
    </source>
</evidence>
<evidence type="ECO:0000256" key="10">
    <source>
        <dbReference type="ARBA" id="ARBA00022777"/>
    </source>
</evidence>
<feature type="coiled-coil region" evidence="16">
    <location>
        <begin position="369"/>
        <end position="420"/>
    </location>
</feature>
<dbReference type="GO" id="GO:0005886">
    <property type="term" value="C:plasma membrane"/>
    <property type="evidence" value="ECO:0007669"/>
    <property type="project" value="UniProtKB-SubCell"/>
</dbReference>
<comment type="similarity">
    <text evidence="2">Belongs to the CpsD/CapB family.</text>
</comment>
<feature type="transmembrane region" description="Helical" evidence="17">
    <location>
        <begin position="42"/>
        <end position="63"/>
    </location>
</feature>
<evidence type="ECO:0000256" key="11">
    <source>
        <dbReference type="ARBA" id="ARBA00022840"/>
    </source>
</evidence>
<proteinExistence type="inferred from homology"/>
<evidence type="ECO:0000256" key="17">
    <source>
        <dbReference type="SAM" id="Phobius"/>
    </source>
</evidence>
<evidence type="ECO:0000256" key="8">
    <source>
        <dbReference type="ARBA" id="ARBA00022692"/>
    </source>
</evidence>
<keyword evidence="7 21" id="KW-0808">Transferase</keyword>
<reference evidence="21 22" key="1">
    <citation type="journal article" date="2017" name="Nat. Commun.">
        <title>In situ click chemistry generation of cyclooxygenase-2 inhibitors.</title>
        <authorList>
            <person name="Bhardwaj A."/>
            <person name="Kaur J."/>
            <person name="Wuest M."/>
            <person name="Wuest F."/>
        </authorList>
    </citation>
    <scope>NUCLEOTIDE SEQUENCE [LARGE SCALE GENOMIC DNA]</scope>
    <source>
        <strain evidence="21">S2_018_000_R2_106</strain>
    </source>
</reference>
<dbReference type="InterPro" id="IPR050445">
    <property type="entry name" value="Bact_polysacc_biosynth/exp"/>
</dbReference>
<evidence type="ECO:0000313" key="22">
    <source>
        <dbReference type="Proteomes" id="UP000320948"/>
    </source>
</evidence>
<evidence type="ECO:0000256" key="14">
    <source>
        <dbReference type="ARBA" id="ARBA00023137"/>
    </source>
</evidence>
<dbReference type="InterPro" id="IPR003856">
    <property type="entry name" value="LPS_length_determ_N"/>
</dbReference>
<keyword evidence="12 17" id="KW-1133">Transmembrane helix</keyword>
<dbReference type="GO" id="GO:0005524">
    <property type="term" value="F:ATP binding"/>
    <property type="evidence" value="ECO:0007669"/>
    <property type="project" value="UniProtKB-KW"/>
</dbReference>
<dbReference type="Pfam" id="PF13614">
    <property type="entry name" value="AAA_31"/>
    <property type="match status" value="1"/>
</dbReference>
<evidence type="ECO:0000256" key="15">
    <source>
        <dbReference type="ARBA" id="ARBA00051245"/>
    </source>
</evidence>
<keyword evidence="9" id="KW-0547">Nucleotide-binding</keyword>
<dbReference type="InterPro" id="IPR025669">
    <property type="entry name" value="AAA_dom"/>
</dbReference>
<dbReference type="EC" id="2.7.10.2" evidence="4"/>
<feature type="domain" description="Polysaccharide chain length determinant N-terminal" evidence="18">
    <location>
        <begin position="35"/>
        <end position="118"/>
    </location>
</feature>
<keyword evidence="13 17" id="KW-0472">Membrane</keyword>
<evidence type="ECO:0000259" key="20">
    <source>
        <dbReference type="Pfam" id="PF13807"/>
    </source>
</evidence>
<dbReference type="Pfam" id="PF02706">
    <property type="entry name" value="Wzz"/>
    <property type="match status" value="1"/>
</dbReference>
<evidence type="ECO:0000256" key="1">
    <source>
        <dbReference type="ARBA" id="ARBA00004429"/>
    </source>
</evidence>
<evidence type="ECO:0000256" key="12">
    <source>
        <dbReference type="ARBA" id="ARBA00022989"/>
    </source>
</evidence>
<feature type="coiled-coil region" evidence="16">
    <location>
        <begin position="230"/>
        <end position="286"/>
    </location>
</feature>
<evidence type="ECO:0000256" key="4">
    <source>
        <dbReference type="ARBA" id="ARBA00011903"/>
    </source>
</evidence>
<feature type="domain" description="Tyrosine-protein kinase G-rich" evidence="20">
    <location>
        <begin position="402"/>
        <end position="472"/>
    </location>
</feature>
<evidence type="ECO:0000256" key="16">
    <source>
        <dbReference type="SAM" id="Coils"/>
    </source>
</evidence>
<comment type="caution">
    <text evidence="21">The sequence shown here is derived from an EMBL/GenBank/DDBJ whole genome shotgun (WGS) entry which is preliminary data.</text>
</comment>
<dbReference type="Proteomes" id="UP000320948">
    <property type="component" value="Unassembled WGS sequence"/>
</dbReference>
<sequence length="741" mass="82076">MNTAQRTVWNDLVNATRSQFSAHMQGVDWSMNSTLSMVHRRWMVLVASIVLCVGIAIALLFVIQPQYTAQALMQINTRSEQVTKMQDVVSSLASTEAAIRTEVDVLNSRKLAARVVKRLGLQDELAYQTSFFGYMKMAIKMAIMPVSEQNTEEQENAEDKRVSSAVNVFLKNLNVTQTPRSYSIKLSYESPDREMSAKVLNTLMDEYLNNQLEERFEATRRASGWVDERLSQMQKQLQAADLAVQKFREANNLTSAKGVLLSEQQLSELNSQLILARTELAETQAKSNQARRLQQSGRGIESAAEVLNNTLISSLRQQETEVRREMADLASRYGDKHPRMITVRNQLGDLRRKISEEISKIQGSLENNVAVSQARVNTLQEQLTALENKTYLGNDASVRLAELERQAEASRTLYESFLARSKELAQMDFAQTDARIISAAEPPLGPSSPKKGLILAIAFVIGSALGVGLMFLLELLDSGFRTSNQMEQDLAAPLLGVLGELPAEDSQAGNLAHYVVNKPTSAFTEGLRAVRTAMQFAHPDKPAKVVLISSSIPEEGKSLFSISLAQLTAQGSSRVLLVDADMRRPSVSNQLGLKPKAGLAELLVGQVKMKDVIHTLPETKLDVIPSLPNSQFSQELLGSQKMRDLLADWRKTYDMIVIDSPPVMAVSDALTLSSLADSMLFMVRWGSTPRALAANAVKLLRSSHAPLTGTVMTRVDLNRQASYSNGDYGYYHGKYKGYYTE</sequence>
<dbReference type="InterPro" id="IPR005702">
    <property type="entry name" value="Wzc-like_C"/>
</dbReference>
<evidence type="ECO:0000259" key="18">
    <source>
        <dbReference type="Pfam" id="PF02706"/>
    </source>
</evidence>
<dbReference type="InterPro" id="IPR032807">
    <property type="entry name" value="GNVR"/>
</dbReference>
<feature type="transmembrane region" description="Helical" evidence="17">
    <location>
        <begin position="453"/>
        <end position="476"/>
    </location>
</feature>
<evidence type="ECO:0000313" key="21">
    <source>
        <dbReference type="EMBL" id="TKW61359.1"/>
    </source>
</evidence>
<feature type="domain" description="AAA" evidence="19">
    <location>
        <begin position="556"/>
        <end position="681"/>
    </location>
</feature>
<evidence type="ECO:0000256" key="5">
    <source>
        <dbReference type="ARBA" id="ARBA00022475"/>
    </source>
</evidence>
<keyword evidence="6" id="KW-0997">Cell inner membrane</keyword>
<dbReference type="PANTHER" id="PTHR32309:SF13">
    <property type="entry name" value="FERRIC ENTEROBACTIN TRANSPORT PROTEIN FEPE"/>
    <property type="match status" value="1"/>
</dbReference>
<comment type="similarity">
    <text evidence="3">Belongs to the etk/wzc family.</text>
</comment>
<keyword evidence="16" id="KW-0175">Coiled coil</keyword>
<keyword evidence="11" id="KW-0067">ATP-binding</keyword>
<dbReference type="InterPro" id="IPR027417">
    <property type="entry name" value="P-loop_NTPase"/>
</dbReference>
<accession>A0A6N4RDI3</accession>
<evidence type="ECO:0000256" key="7">
    <source>
        <dbReference type="ARBA" id="ARBA00022679"/>
    </source>
</evidence>
<keyword evidence="5" id="KW-1003">Cell membrane</keyword>
<dbReference type="Pfam" id="PF13807">
    <property type="entry name" value="GNVR"/>
    <property type="match status" value="1"/>
</dbReference>
<comment type="subcellular location">
    <subcellularLocation>
        <location evidence="1">Cell inner membrane</location>
        <topology evidence="1">Multi-pass membrane protein</topology>
    </subcellularLocation>
</comment>
<comment type="catalytic activity">
    <reaction evidence="15">
        <text>L-tyrosyl-[protein] + ATP = O-phospho-L-tyrosyl-[protein] + ADP + H(+)</text>
        <dbReference type="Rhea" id="RHEA:10596"/>
        <dbReference type="Rhea" id="RHEA-COMP:10136"/>
        <dbReference type="Rhea" id="RHEA-COMP:20101"/>
        <dbReference type="ChEBI" id="CHEBI:15378"/>
        <dbReference type="ChEBI" id="CHEBI:30616"/>
        <dbReference type="ChEBI" id="CHEBI:46858"/>
        <dbReference type="ChEBI" id="CHEBI:61978"/>
        <dbReference type="ChEBI" id="CHEBI:456216"/>
        <dbReference type="EC" id="2.7.10.2"/>
    </reaction>
</comment>
<dbReference type="Gene3D" id="3.40.50.300">
    <property type="entry name" value="P-loop containing nucleotide triphosphate hydrolases"/>
    <property type="match status" value="1"/>
</dbReference>
<keyword evidence="14" id="KW-0829">Tyrosine-protein kinase</keyword>
<dbReference type="PANTHER" id="PTHR32309">
    <property type="entry name" value="TYROSINE-PROTEIN KINASE"/>
    <property type="match status" value="1"/>
</dbReference>
<dbReference type="SUPFAM" id="SSF52540">
    <property type="entry name" value="P-loop containing nucleoside triphosphate hydrolases"/>
    <property type="match status" value="1"/>
</dbReference>